<sequence length="61" mass="7266">MYLDKLTSQEFRTINWNTHALHFQRGKFIRRGSPVAPTEAGVYAYTRGLAQYRQKLDEMFR</sequence>
<reference evidence="1 2" key="1">
    <citation type="journal article" date="2018" name="Sci. Data">
        <title>The draft genome sequence of cork oak.</title>
        <authorList>
            <person name="Ramos A.M."/>
            <person name="Usie A."/>
            <person name="Barbosa P."/>
            <person name="Barros P.M."/>
            <person name="Capote T."/>
            <person name="Chaves I."/>
            <person name="Simoes F."/>
            <person name="Abreu I."/>
            <person name="Carrasquinho I."/>
            <person name="Faro C."/>
            <person name="Guimaraes J.B."/>
            <person name="Mendonca D."/>
            <person name="Nobrega F."/>
            <person name="Rodrigues L."/>
            <person name="Saibo N.J.M."/>
            <person name="Varela M.C."/>
            <person name="Egas C."/>
            <person name="Matos J."/>
            <person name="Miguel C.M."/>
            <person name="Oliveira M.M."/>
            <person name="Ricardo C.P."/>
            <person name="Goncalves S."/>
        </authorList>
    </citation>
    <scope>NUCLEOTIDE SEQUENCE [LARGE SCALE GENOMIC DNA]</scope>
    <source>
        <strain evidence="2">cv. HL8</strain>
    </source>
</reference>
<keyword evidence="2" id="KW-1185">Reference proteome</keyword>
<dbReference type="EMBL" id="PKMF04000191">
    <property type="protein sequence ID" value="KAK7844100.1"/>
    <property type="molecule type" value="Genomic_DNA"/>
</dbReference>
<dbReference type="Proteomes" id="UP000237347">
    <property type="component" value="Unassembled WGS sequence"/>
</dbReference>
<dbReference type="AlphaFoldDB" id="A0AAW0KX96"/>
<accession>A0AAW0KX96</accession>
<evidence type="ECO:0000313" key="1">
    <source>
        <dbReference type="EMBL" id="KAK7844100.1"/>
    </source>
</evidence>
<protein>
    <submittedName>
        <fullName evidence="1">Uncharacterized protein</fullName>
    </submittedName>
</protein>
<evidence type="ECO:0000313" key="2">
    <source>
        <dbReference type="Proteomes" id="UP000237347"/>
    </source>
</evidence>
<gene>
    <name evidence="1" type="ORF">CFP56_011612</name>
</gene>
<comment type="caution">
    <text evidence="1">The sequence shown here is derived from an EMBL/GenBank/DDBJ whole genome shotgun (WGS) entry which is preliminary data.</text>
</comment>
<proteinExistence type="predicted"/>
<organism evidence="1 2">
    <name type="scientific">Quercus suber</name>
    <name type="common">Cork oak</name>
    <dbReference type="NCBI Taxonomy" id="58331"/>
    <lineage>
        <taxon>Eukaryota</taxon>
        <taxon>Viridiplantae</taxon>
        <taxon>Streptophyta</taxon>
        <taxon>Embryophyta</taxon>
        <taxon>Tracheophyta</taxon>
        <taxon>Spermatophyta</taxon>
        <taxon>Magnoliopsida</taxon>
        <taxon>eudicotyledons</taxon>
        <taxon>Gunneridae</taxon>
        <taxon>Pentapetalae</taxon>
        <taxon>rosids</taxon>
        <taxon>fabids</taxon>
        <taxon>Fagales</taxon>
        <taxon>Fagaceae</taxon>
        <taxon>Quercus</taxon>
    </lineage>
</organism>
<name>A0AAW0KX96_QUESU</name>